<name>A0A316FG97_9BURK</name>
<accession>A0A316FG97</accession>
<dbReference type="AlphaFoldDB" id="A0A316FG97"/>
<keyword evidence="3" id="KW-1185">Reference proteome</keyword>
<reference evidence="2 3" key="1">
    <citation type="submission" date="2018-05" db="EMBL/GenBank/DDBJ databases">
        <title>Genomic Encyclopedia of Type Strains, Phase IV (KMG-V): Genome sequencing to study the core and pangenomes of soil and plant-associated prokaryotes.</title>
        <authorList>
            <person name="Whitman W."/>
        </authorList>
    </citation>
    <scope>NUCLEOTIDE SEQUENCE [LARGE SCALE GENOMIC DNA]</scope>
    <source>
        <strain evidence="2 3">SLV-132</strain>
    </source>
</reference>
<evidence type="ECO:0000313" key="3">
    <source>
        <dbReference type="Proteomes" id="UP000245754"/>
    </source>
</evidence>
<dbReference type="RefSeq" id="WP_109580490.1">
    <property type="nucleotide sequence ID" value="NZ_QGGT01000001.1"/>
</dbReference>
<protein>
    <submittedName>
        <fullName evidence="2">Glyoxalase-like protein</fullName>
    </submittedName>
</protein>
<organism evidence="2 3">
    <name type="scientific">Cupriavidus plantarum</name>
    <dbReference type="NCBI Taxonomy" id="942865"/>
    <lineage>
        <taxon>Bacteria</taxon>
        <taxon>Pseudomonadati</taxon>
        <taxon>Pseudomonadota</taxon>
        <taxon>Betaproteobacteria</taxon>
        <taxon>Burkholderiales</taxon>
        <taxon>Burkholderiaceae</taxon>
        <taxon>Cupriavidus</taxon>
    </lineage>
</organism>
<dbReference type="InterPro" id="IPR025870">
    <property type="entry name" value="Glyoxalase-like_dom"/>
</dbReference>
<feature type="domain" description="Glyoxalase-like" evidence="1">
    <location>
        <begin position="5"/>
        <end position="196"/>
    </location>
</feature>
<evidence type="ECO:0000313" key="2">
    <source>
        <dbReference type="EMBL" id="PWK36690.1"/>
    </source>
</evidence>
<evidence type="ECO:0000259" key="1">
    <source>
        <dbReference type="Pfam" id="PF13468"/>
    </source>
</evidence>
<comment type="caution">
    <text evidence="2">The sequence shown here is derived from an EMBL/GenBank/DDBJ whole genome shotgun (WGS) entry which is preliminary data.</text>
</comment>
<gene>
    <name evidence="2" type="ORF">C7419_101551</name>
</gene>
<dbReference type="Gene3D" id="3.10.180.10">
    <property type="entry name" value="2,3-Dihydroxybiphenyl 1,2-Dioxygenase, domain 1"/>
    <property type="match status" value="1"/>
</dbReference>
<dbReference type="InterPro" id="IPR029068">
    <property type="entry name" value="Glyas_Bleomycin-R_OHBP_Dase"/>
</dbReference>
<dbReference type="Pfam" id="PF13468">
    <property type="entry name" value="Glyoxalase_3"/>
    <property type="match status" value="1"/>
</dbReference>
<dbReference type="EMBL" id="QGGT01000001">
    <property type="protein sequence ID" value="PWK36690.1"/>
    <property type="molecule type" value="Genomic_DNA"/>
</dbReference>
<proteinExistence type="predicted"/>
<sequence>MTLALDHLVIAAPDLDTGAEYVAATLGVAPAGGGAHARMGTHNRVLGMYGGIYLEVIAIDPAATRDNAPQRPRWFGLDGELVRQRLRDGPFLLHWAARVERPADLSRWQAQYPERIAPVIPMSRGNLHWRLTVPDDGALPAWQGEAASAGDGVFPTLIQWDVPDYPGKTLPRQDLALRRLHGSHPHAELLRQGLAWIGAEHLIAIEQTEGVPWLRAEIETKDGVKTLQ</sequence>
<dbReference type="Proteomes" id="UP000245754">
    <property type="component" value="Unassembled WGS sequence"/>
</dbReference>